<dbReference type="InterPro" id="IPR041657">
    <property type="entry name" value="HTH_17"/>
</dbReference>
<dbReference type="InterPro" id="IPR010093">
    <property type="entry name" value="SinI_DNA-bd"/>
</dbReference>
<dbReference type="OrthoDB" id="2382315at2"/>
<evidence type="ECO:0000313" key="3">
    <source>
        <dbReference type="Proteomes" id="UP000095255"/>
    </source>
</evidence>
<evidence type="ECO:0000313" key="2">
    <source>
        <dbReference type="EMBL" id="OEH86021.1"/>
    </source>
</evidence>
<accession>A0A1E5L7B5</accession>
<feature type="domain" description="Helix-turn-helix" evidence="1">
    <location>
        <begin position="18"/>
        <end position="68"/>
    </location>
</feature>
<dbReference type="NCBIfam" id="TIGR01764">
    <property type="entry name" value="excise"/>
    <property type="match status" value="1"/>
</dbReference>
<name>A0A1E5L7B5_9FIRM</name>
<comment type="caution">
    <text evidence="2">The sequence shown here is derived from an EMBL/GenBank/DDBJ whole genome shotgun (WGS) entry which is preliminary data.</text>
</comment>
<keyword evidence="3" id="KW-1185">Reference proteome</keyword>
<sequence>MYQFNDRESLVEFLQEELMTTNEAKEYLGVSRQYLNVICNKGKLKFVKDSGTTKLFLKSDLDLYKQNNAR</sequence>
<gene>
    <name evidence="2" type="ORF">BHU72_14810</name>
</gene>
<organism evidence="2 3">
    <name type="scientific">Desulfuribacillus stibiiarsenatis</name>
    <dbReference type="NCBI Taxonomy" id="1390249"/>
    <lineage>
        <taxon>Bacteria</taxon>
        <taxon>Bacillati</taxon>
        <taxon>Bacillota</taxon>
        <taxon>Desulfuribacillia</taxon>
        <taxon>Desulfuribacillales</taxon>
        <taxon>Desulfuribacillaceae</taxon>
        <taxon>Desulfuribacillus</taxon>
    </lineage>
</organism>
<dbReference type="EMBL" id="MJAT01000009">
    <property type="protein sequence ID" value="OEH86021.1"/>
    <property type="molecule type" value="Genomic_DNA"/>
</dbReference>
<dbReference type="Pfam" id="PF12728">
    <property type="entry name" value="HTH_17"/>
    <property type="match status" value="1"/>
</dbReference>
<reference evidence="2 3" key="1">
    <citation type="submission" date="2016-09" db="EMBL/GenBank/DDBJ databases">
        <title>Desulfuribacillus arsenicus sp. nov., an obligately anaerobic, dissimilatory arsenic- and antimonate-reducing bacterium isolated from anoxic sediments.</title>
        <authorList>
            <person name="Abin C.A."/>
            <person name="Hollibaugh J.T."/>
        </authorList>
    </citation>
    <scope>NUCLEOTIDE SEQUENCE [LARGE SCALE GENOMIC DNA]</scope>
    <source>
        <strain evidence="2 3">MLFW-2</strain>
    </source>
</reference>
<protein>
    <recommendedName>
        <fullName evidence="1">Helix-turn-helix domain-containing protein</fullName>
    </recommendedName>
</protein>
<dbReference type="AlphaFoldDB" id="A0A1E5L7B5"/>
<dbReference type="Proteomes" id="UP000095255">
    <property type="component" value="Unassembled WGS sequence"/>
</dbReference>
<proteinExistence type="predicted"/>
<evidence type="ECO:0000259" key="1">
    <source>
        <dbReference type="Pfam" id="PF12728"/>
    </source>
</evidence>
<dbReference type="GO" id="GO:0003677">
    <property type="term" value="F:DNA binding"/>
    <property type="evidence" value="ECO:0007669"/>
    <property type="project" value="InterPro"/>
</dbReference>